<dbReference type="Gene3D" id="3.30.200.20">
    <property type="entry name" value="Phosphorylase Kinase, domain 1"/>
    <property type="match status" value="1"/>
</dbReference>
<feature type="binding site" evidence="21">
    <location>
        <position position="715"/>
    </location>
    <ligand>
        <name>ATP</name>
        <dbReference type="ChEBI" id="CHEBI:30616"/>
    </ligand>
</feature>
<dbReference type="SMART" id="SM00365">
    <property type="entry name" value="LRR_SD22"/>
    <property type="match status" value="6"/>
</dbReference>
<dbReference type="GO" id="GO:0004674">
    <property type="term" value="F:protein serine/threonine kinase activity"/>
    <property type="evidence" value="ECO:0007669"/>
    <property type="project" value="UniProtKB-KW"/>
</dbReference>
<dbReference type="InterPro" id="IPR001611">
    <property type="entry name" value="Leu-rich_rpt"/>
</dbReference>
<dbReference type="OrthoDB" id="676979at2759"/>
<evidence type="ECO:0000256" key="21">
    <source>
        <dbReference type="PROSITE-ProRule" id="PRU10141"/>
    </source>
</evidence>
<dbReference type="InterPro" id="IPR008271">
    <property type="entry name" value="Ser/Thr_kinase_AS"/>
</dbReference>
<organism evidence="25 26">
    <name type="scientific">Zostera marina</name>
    <name type="common">Eelgrass</name>
    <dbReference type="NCBI Taxonomy" id="29655"/>
    <lineage>
        <taxon>Eukaryota</taxon>
        <taxon>Viridiplantae</taxon>
        <taxon>Streptophyta</taxon>
        <taxon>Embryophyta</taxon>
        <taxon>Tracheophyta</taxon>
        <taxon>Spermatophyta</taxon>
        <taxon>Magnoliopsida</taxon>
        <taxon>Liliopsida</taxon>
        <taxon>Zosteraceae</taxon>
        <taxon>Zostera</taxon>
    </lineage>
</organism>
<dbReference type="Pfam" id="PF00560">
    <property type="entry name" value="LRR_1"/>
    <property type="match status" value="8"/>
</dbReference>
<dbReference type="SUPFAM" id="SSF52047">
    <property type="entry name" value="RNI-like"/>
    <property type="match status" value="1"/>
</dbReference>
<dbReference type="InterPro" id="IPR017441">
    <property type="entry name" value="Protein_kinase_ATP_BS"/>
</dbReference>
<dbReference type="InterPro" id="IPR050647">
    <property type="entry name" value="Plant_LRR-RLKs"/>
</dbReference>
<dbReference type="CDD" id="cd14066">
    <property type="entry name" value="STKc_IRAK"/>
    <property type="match status" value="1"/>
</dbReference>
<evidence type="ECO:0000256" key="11">
    <source>
        <dbReference type="ARBA" id="ARBA00022737"/>
    </source>
</evidence>
<protein>
    <recommendedName>
        <fullName evidence="3">non-specific serine/threonine protein kinase</fullName>
        <ecNumber evidence="3">2.7.11.1</ecNumber>
    </recommendedName>
</protein>
<evidence type="ECO:0000256" key="20">
    <source>
        <dbReference type="ARBA" id="ARBA00048679"/>
    </source>
</evidence>
<evidence type="ECO:0000256" key="10">
    <source>
        <dbReference type="ARBA" id="ARBA00022729"/>
    </source>
</evidence>
<dbReference type="GO" id="GO:0005524">
    <property type="term" value="F:ATP binding"/>
    <property type="evidence" value="ECO:0007669"/>
    <property type="project" value="UniProtKB-UniRule"/>
</dbReference>
<evidence type="ECO:0000256" key="22">
    <source>
        <dbReference type="SAM" id="Phobius"/>
    </source>
</evidence>
<comment type="catalytic activity">
    <reaction evidence="20">
        <text>L-seryl-[protein] + ATP = O-phospho-L-seryl-[protein] + ADP + H(+)</text>
        <dbReference type="Rhea" id="RHEA:17989"/>
        <dbReference type="Rhea" id="RHEA-COMP:9863"/>
        <dbReference type="Rhea" id="RHEA-COMP:11604"/>
        <dbReference type="ChEBI" id="CHEBI:15378"/>
        <dbReference type="ChEBI" id="CHEBI:29999"/>
        <dbReference type="ChEBI" id="CHEBI:30616"/>
        <dbReference type="ChEBI" id="CHEBI:83421"/>
        <dbReference type="ChEBI" id="CHEBI:456216"/>
        <dbReference type="EC" id="2.7.11.1"/>
    </reaction>
</comment>
<evidence type="ECO:0000256" key="8">
    <source>
        <dbReference type="ARBA" id="ARBA00022679"/>
    </source>
</evidence>
<evidence type="ECO:0000313" key="25">
    <source>
        <dbReference type="EMBL" id="KMZ74531.1"/>
    </source>
</evidence>
<dbReference type="EMBL" id="LFYR01000291">
    <property type="protein sequence ID" value="KMZ74531.1"/>
    <property type="molecule type" value="Genomic_DNA"/>
</dbReference>
<evidence type="ECO:0000256" key="17">
    <source>
        <dbReference type="ARBA" id="ARBA00023170"/>
    </source>
</evidence>
<dbReference type="PROSITE" id="PS50011">
    <property type="entry name" value="PROTEIN_KINASE_DOM"/>
    <property type="match status" value="1"/>
</dbReference>
<dbReference type="Pfam" id="PF13855">
    <property type="entry name" value="LRR_8"/>
    <property type="match status" value="1"/>
</dbReference>
<keyword evidence="13 25" id="KW-0418">Kinase</keyword>
<keyword evidence="26" id="KW-1185">Reference proteome</keyword>
<keyword evidence="17 25" id="KW-0675">Receptor</keyword>
<dbReference type="Gene3D" id="3.80.10.10">
    <property type="entry name" value="Ribonuclease Inhibitor"/>
    <property type="match status" value="4"/>
</dbReference>
<keyword evidence="12 21" id="KW-0547">Nucleotide-binding</keyword>
<dbReference type="Gene3D" id="1.10.510.10">
    <property type="entry name" value="Transferase(Phosphotransferase) domain 1"/>
    <property type="match status" value="1"/>
</dbReference>
<feature type="chain" id="PRO_5005528432" description="non-specific serine/threonine protein kinase" evidence="23">
    <location>
        <begin position="22"/>
        <end position="984"/>
    </location>
</feature>
<keyword evidence="18" id="KW-0325">Glycoprotein</keyword>
<dbReference type="InterPro" id="IPR011009">
    <property type="entry name" value="Kinase-like_dom_sf"/>
</dbReference>
<dbReference type="GO" id="GO:0005886">
    <property type="term" value="C:plasma membrane"/>
    <property type="evidence" value="ECO:0007669"/>
    <property type="project" value="UniProtKB-SubCell"/>
</dbReference>
<evidence type="ECO:0000256" key="23">
    <source>
        <dbReference type="SAM" id="SignalP"/>
    </source>
</evidence>
<keyword evidence="8" id="KW-0808">Transferase</keyword>
<feature type="domain" description="Protein kinase" evidence="24">
    <location>
        <begin position="687"/>
        <end position="958"/>
    </location>
</feature>
<dbReference type="SMART" id="SM00369">
    <property type="entry name" value="LRR_TYP"/>
    <property type="match status" value="7"/>
</dbReference>
<dbReference type="Proteomes" id="UP000036987">
    <property type="component" value="Unassembled WGS sequence"/>
</dbReference>
<evidence type="ECO:0000256" key="14">
    <source>
        <dbReference type="ARBA" id="ARBA00022840"/>
    </source>
</evidence>
<sequence>MFKIGTFRLIFLLLRFRSISSLQFSDEEEKGILLRIKSAWNDPVALASWTNITSNGHCGWTGVTCTNGTVTGISLVSKSIEGGVPEMVCELKNLTTLDLSDNFIGGSFPTSLYQCSNLQDLNLYDNLLVGLIPDDIDRLSRNLVRFSIGGNNFTGEIPDTIVRVGLLEELILDNNLFNGSFPAMIGNISGLQKLTLADNYFVPGSIPMEFFGLKKLRYFSSYLANLMGEIPMWLGELSELKYLDLHKNDLTGSIPPGIWKLKNLTALYLYGNRLDGEISPNISALNLLSIDISRNRLTGKLPEDMEKLQKLENLFLYSNKFFGSIPNGIGRISTLFDVRFFNNTFSGELPPDLGKFSNLWNLEVEINRFSGELPRHLCKNQKLNSLIVFSNHFKGSIPDSLGNCSTLVDFQLQYNNFSGELPMTFWKMSPLLSKVRMTGNEFYGELPRQLPQNLTTLEIENNKFTGTIPSSAINLTQLKVSNNLFSGELPSDFRRLSSLQELHLDQNLITGDIPTSIKLLSKLTDLNLSSNRLTGIIPEEIGLLPVLTYLDISNNSLHGEIPKLLGNLNLNILNLSSNSLSGKIPSPFQNTAYDRSFLSNAGLCSTQPGFNLSFCSTKPKSSNNLSRGLIALFVILGVIVLVSSCIVTFFIVRKNKWRKEAVGDGDIWKRTDFFNISFTETTILQCLVPENIIGSGGFGEVYRIALNDQVIAVKKLRKSSSMGAHKIETQFRSEVEILGSIRHRNIVKLFCYITGPNTKLLVYEHLANKSLDRWIHGNQNIGLDWPTRLRIATEVAQGLCYMHHNCNPPVIHRDLKSSNILLDHEFNSKVADFGLAKLLVQSSEASTTSTLAGSIGYMAPECAFGKKTSEKIDVYSFGVVLFELVTGKDASNNGNGVLVDLIWANFQEGRTMMELADQKIKDPKNEDEITSVFRLGLMCTGTMPSSRPSMKVVLETLLQCAGLSKFSQKTTRDEDGLLARMQTN</sequence>
<dbReference type="SUPFAM" id="SSF56112">
    <property type="entry name" value="Protein kinase-like (PK-like)"/>
    <property type="match status" value="1"/>
</dbReference>
<dbReference type="InterPro" id="IPR000719">
    <property type="entry name" value="Prot_kinase_dom"/>
</dbReference>
<evidence type="ECO:0000313" key="26">
    <source>
        <dbReference type="Proteomes" id="UP000036987"/>
    </source>
</evidence>
<dbReference type="PROSITE" id="PS00107">
    <property type="entry name" value="PROTEIN_KINASE_ATP"/>
    <property type="match status" value="1"/>
</dbReference>
<evidence type="ECO:0000256" key="6">
    <source>
        <dbReference type="ARBA" id="ARBA00022553"/>
    </source>
</evidence>
<dbReference type="Pfam" id="PF00069">
    <property type="entry name" value="Pkinase"/>
    <property type="match status" value="1"/>
</dbReference>
<dbReference type="PROSITE" id="PS00108">
    <property type="entry name" value="PROTEIN_KINASE_ST"/>
    <property type="match status" value="1"/>
</dbReference>
<evidence type="ECO:0000256" key="15">
    <source>
        <dbReference type="ARBA" id="ARBA00022989"/>
    </source>
</evidence>
<dbReference type="STRING" id="29655.A0A0K9PZS4"/>
<evidence type="ECO:0000256" key="3">
    <source>
        <dbReference type="ARBA" id="ARBA00012513"/>
    </source>
</evidence>
<evidence type="ECO:0000256" key="9">
    <source>
        <dbReference type="ARBA" id="ARBA00022692"/>
    </source>
</evidence>
<proteinExistence type="inferred from homology"/>
<comment type="catalytic activity">
    <reaction evidence="19">
        <text>L-threonyl-[protein] + ATP = O-phospho-L-threonyl-[protein] + ADP + H(+)</text>
        <dbReference type="Rhea" id="RHEA:46608"/>
        <dbReference type="Rhea" id="RHEA-COMP:11060"/>
        <dbReference type="Rhea" id="RHEA-COMP:11605"/>
        <dbReference type="ChEBI" id="CHEBI:15378"/>
        <dbReference type="ChEBI" id="CHEBI:30013"/>
        <dbReference type="ChEBI" id="CHEBI:30616"/>
        <dbReference type="ChEBI" id="CHEBI:61977"/>
        <dbReference type="ChEBI" id="CHEBI:456216"/>
        <dbReference type="EC" id="2.7.11.1"/>
    </reaction>
</comment>
<dbReference type="FunFam" id="3.80.10.10:FF:000233">
    <property type="entry name" value="Leucine-rich repeat receptor-like protein kinase TDR"/>
    <property type="match status" value="1"/>
</dbReference>
<dbReference type="OMA" id="VKRIWNT"/>
<comment type="similarity">
    <text evidence="2">Belongs to the protein kinase superfamily. Ser/Thr protein kinase family.</text>
</comment>
<keyword evidence="11" id="KW-0677">Repeat</keyword>
<accession>A0A0K9PZS4</accession>
<dbReference type="FunFam" id="1.10.510.10:FF:000417">
    <property type="entry name" value="Leucine-rich repeat receptor-like protein kinase"/>
    <property type="match status" value="1"/>
</dbReference>
<feature type="transmembrane region" description="Helical" evidence="22">
    <location>
        <begin position="629"/>
        <end position="652"/>
    </location>
</feature>
<evidence type="ECO:0000256" key="19">
    <source>
        <dbReference type="ARBA" id="ARBA00047899"/>
    </source>
</evidence>
<dbReference type="PANTHER" id="PTHR48056">
    <property type="entry name" value="LRR RECEPTOR-LIKE SERINE/THREONINE-PROTEIN KINASE-RELATED"/>
    <property type="match status" value="1"/>
</dbReference>
<gene>
    <name evidence="25" type="ORF">ZOSMA_126G00180</name>
</gene>
<evidence type="ECO:0000256" key="2">
    <source>
        <dbReference type="ARBA" id="ARBA00008684"/>
    </source>
</evidence>
<dbReference type="FunFam" id="3.80.10.10:FF:000095">
    <property type="entry name" value="LRR receptor-like serine/threonine-protein kinase GSO1"/>
    <property type="match status" value="1"/>
</dbReference>
<keyword evidence="7" id="KW-0433">Leucine-rich repeat</keyword>
<comment type="caution">
    <text evidence="25">The sequence shown here is derived from an EMBL/GenBank/DDBJ whole genome shotgun (WGS) entry which is preliminary data.</text>
</comment>
<dbReference type="PROSITE" id="PS51450">
    <property type="entry name" value="LRR"/>
    <property type="match status" value="2"/>
</dbReference>
<keyword evidence="14 21" id="KW-0067">ATP-binding</keyword>
<evidence type="ECO:0000256" key="13">
    <source>
        <dbReference type="ARBA" id="ARBA00022777"/>
    </source>
</evidence>
<evidence type="ECO:0000259" key="24">
    <source>
        <dbReference type="PROSITE" id="PS50011"/>
    </source>
</evidence>
<reference evidence="26" key="1">
    <citation type="journal article" date="2016" name="Nature">
        <title>The genome of the seagrass Zostera marina reveals angiosperm adaptation to the sea.</title>
        <authorList>
            <person name="Olsen J.L."/>
            <person name="Rouze P."/>
            <person name="Verhelst B."/>
            <person name="Lin Y.-C."/>
            <person name="Bayer T."/>
            <person name="Collen J."/>
            <person name="Dattolo E."/>
            <person name="De Paoli E."/>
            <person name="Dittami S."/>
            <person name="Maumus F."/>
            <person name="Michel G."/>
            <person name="Kersting A."/>
            <person name="Lauritano C."/>
            <person name="Lohaus R."/>
            <person name="Toepel M."/>
            <person name="Tonon T."/>
            <person name="Vanneste K."/>
            <person name="Amirebrahimi M."/>
            <person name="Brakel J."/>
            <person name="Bostroem C."/>
            <person name="Chovatia M."/>
            <person name="Grimwood J."/>
            <person name="Jenkins J.W."/>
            <person name="Jueterbock A."/>
            <person name="Mraz A."/>
            <person name="Stam W.T."/>
            <person name="Tice H."/>
            <person name="Bornberg-Bauer E."/>
            <person name="Green P.J."/>
            <person name="Pearson G.A."/>
            <person name="Procaccini G."/>
            <person name="Duarte C.M."/>
            <person name="Schmutz J."/>
            <person name="Reusch T.B.H."/>
            <person name="Van de Peer Y."/>
        </authorList>
    </citation>
    <scope>NUCLEOTIDE SEQUENCE [LARGE SCALE GENOMIC DNA]</scope>
    <source>
        <strain evidence="26">cv. Finnish</strain>
    </source>
</reference>
<evidence type="ECO:0000256" key="12">
    <source>
        <dbReference type="ARBA" id="ARBA00022741"/>
    </source>
</evidence>
<dbReference type="Pfam" id="PF08263">
    <property type="entry name" value="LRRNT_2"/>
    <property type="match status" value="1"/>
</dbReference>
<dbReference type="InterPro" id="IPR013210">
    <property type="entry name" value="LRR_N_plant-typ"/>
</dbReference>
<feature type="signal peptide" evidence="23">
    <location>
        <begin position="1"/>
        <end position="21"/>
    </location>
</feature>
<dbReference type="SUPFAM" id="SSF52058">
    <property type="entry name" value="L domain-like"/>
    <property type="match status" value="1"/>
</dbReference>
<evidence type="ECO:0000256" key="4">
    <source>
        <dbReference type="ARBA" id="ARBA00022475"/>
    </source>
</evidence>
<dbReference type="InterPro" id="IPR032675">
    <property type="entry name" value="LRR_dom_sf"/>
</dbReference>
<dbReference type="InterPro" id="IPR003591">
    <property type="entry name" value="Leu-rich_rpt_typical-subtyp"/>
</dbReference>
<evidence type="ECO:0000256" key="18">
    <source>
        <dbReference type="ARBA" id="ARBA00023180"/>
    </source>
</evidence>
<dbReference type="SMART" id="SM00220">
    <property type="entry name" value="S_TKc"/>
    <property type="match status" value="1"/>
</dbReference>
<keyword evidence="4" id="KW-1003">Cell membrane</keyword>
<name>A0A0K9PZS4_ZOSMR</name>
<dbReference type="GO" id="GO:0009791">
    <property type="term" value="P:post-embryonic development"/>
    <property type="evidence" value="ECO:0007669"/>
    <property type="project" value="UniProtKB-ARBA"/>
</dbReference>
<keyword evidence="16 22" id="KW-0472">Membrane</keyword>
<keyword evidence="5" id="KW-0723">Serine/threonine-protein kinase</keyword>
<comment type="subcellular location">
    <subcellularLocation>
        <location evidence="1">Cell membrane</location>
        <topology evidence="1">Single-pass membrane protein</topology>
    </subcellularLocation>
</comment>
<dbReference type="EC" id="2.7.11.1" evidence="3"/>
<evidence type="ECO:0000256" key="16">
    <source>
        <dbReference type="ARBA" id="ARBA00023136"/>
    </source>
</evidence>
<dbReference type="AlphaFoldDB" id="A0A0K9PZS4"/>
<evidence type="ECO:0000256" key="1">
    <source>
        <dbReference type="ARBA" id="ARBA00004162"/>
    </source>
</evidence>
<dbReference type="PANTHER" id="PTHR48056:SF29">
    <property type="entry name" value="RECEPTOR-LIKE PROTEIN KINASE HSL1"/>
    <property type="match status" value="1"/>
</dbReference>
<keyword evidence="10 23" id="KW-0732">Signal</keyword>
<keyword evidence="9 22" id="KW-0812">Transmembrane</keyword>
<evidence type="ECO:0000256" key="5">
    <source>
        <dbReference type="ARBA" id="ARBA00022527"/>
    </source>
</evidence>
<keyword evidence="6" id="KW-0597">Phosphoprotein</keyword>
<evidence type="ECO:0000256" key="7">
    <source>
        <dbReference type="ARBA" id="ARBA00022614"/>
    </source>
</evidence>
<keyword evidence="15 22" id="KW-1133">Transmembrane helix</keyword>